<protein>
    <submittedName>
        <fullName evidence="8">Type II secretion system protein F</fullName>
    </submittedName>
</protein>
<accession>A0ABX5Y1E7</accession>
<evidence type="ECO:0000256" key="2">
    <source>
        <dbReference type="ARBA" id="ARBA00022475"/>
    </source>
</evidence>
<feature type="transmembrane region" description="Helical" evidence="6">
    <location>
        <begin position="171"/>
        <end position="192"/>
    </location>
</feature>
<gene>
    <name evidence="8" type="primary">gspF_2</name>
    <name evidence="8" type="ORF">TBK1r_71270</name>
</gene>
<feature type="transmembrane region" description="Helical" evidence="6">
    <location>
        <begin position="319"/>
        <end position="344"/>
    </location>
</feature>
<keyword evidence="3 6" id="KW-0812">Transmembrane</keyword>
<keyword evidence="2" id="KW-1003">Cell membrane</keyword>
<dbReference type="PANTHER" id="PTHR30012:SF0">
    <property type="entry name" value="TYPE II SECRETION SYSTEM PROTEIN F-RELATED"/>
    <property type="match status" value="1"/>
</dbReference>
<evidence type="ECO:0000256" key="1">
    <source>
        <dbReference type="ARBA" id="ARBA00004651"/>
    </source>
</evidence>
<sequence>MKIESKGDDPRGETTLVPMKSLYERIERVRNTRKDLPAQLRNIAQEIPSAWTRNTLRQLATALDEGATPAQLVARFPEHCWLLTLQSSAATTDALTAMLEQSAFQHSLRTKKIRTIAYPLILMLIAIALLMAVIVFLVPTFDEMYREFGLRLPAPTEALINLSRGIDAHPLLAFILLCTFLSGVAGLLWVWIGDTSVKRKLFGTSVHGPMMRQSLAKVALQVAELVDEGIELDRALKIAAESNADVAMRSLIGDLAIQAGHDASLLHRTRSALIFPPNFLFALNPALPSAHPVPSPPNTTMLRELAASYRDLSMRRKDWVAFILGQFTVIGVGLMIGFLVLALFSPMVSLVSSLSS</sequence>
<reference evidence="8 9" key="1">
    <citation type="submission" date="2019-02" db="EMBL/GenBank/DDBJ databases">
        <title>Deep-cultivation of Planctomycetes and their phenomic and genomic characterization uncovers novel biology.</title>
        <authorList>
            <person name="Wiegand S."/>
            <person name="Jogler M."/>
            <person name="Boedeker C."/>
            <person name="Pinto D."/>
            <person name="Vollmers J."/>
            <person name="Rivas-Marin E."/>
            <person name="Kohn T."/>
            <person name="Peeters S.H."/>
            <person name="Heuer A."/>
            <person name="Rast P."/>
            <person name="Oberbeckmann S."/>
            <person name="Bunk B."/>
            <person name="Jeske O."/>
            <person name="Meyerdierks A."/>
            <person name="Storesund J.E."/>
            <person name="Kallscheuer N."/>
            <person name="Luecker S."/>
            <person name="Lage O.M."/>
            <person name="Pohl T."/>
            <person name="Merkel B.J."/>
            <person name="Hornburger P."/>
            <person name="Mueller R.-W."/>
            <person name="Bruemmer F."/>
            <person name="Labrenz M."/>
            <person name="Spormann A.M."/>
            <person name="Op den Camp H."/>
            <person name="Overmann J."/>
            <person name="Amann R."/>
            <person name="Jetten M.S.M."/>
            <person name="Mascher T."/>
            <person name="Medema M.H."/>
            <person name="Devos D.P."/>
            <person name="Kaster A.-K."/>
            <person name="Ovreas L."/>
            <person name="Rohde M."/>
            <person name="Galperin M.Y."/>
            <person name="Jogler C."/>
        </authorList>
    </citation>
    <scope>NUCLEOTIDE SEQUENCE [LARGE SCALE GENOMIC DNA]</scope>
    <source>
        <strain evidence="8 9">TBK1r</strain>
    </source>
</reference>
<dbReference type="PANTHER" id="PTHR30012">
    <property type="entry name" value="GENERAL SECRETION PATHWAY PROTEIN"/>
    <property type="match status" value="1"/>
</dbReference>
<evidence type="ECO:0000313" key="8">
    <source>
        <dbReference type="EMBL" id="QDV88095.1"/>
    </source>
</evidence>
<evidence type="ECO:0000256" key="3">
    <source>
        <dbReference type="ARBA" id="ARBA00022692"/>
    </source>
</evidence>
<dbReference type="RefSeq" id="WP_145220161.1">
    <property type="nucleotide sequence ID" value="NZ_CP036432.1"/>
</dbReference>
<dbReference type="Proteomes" id="UP000318081">
    <property type="component" value="Chromosome"/>
</dbReference>
<feature type="transmembrane region" description="Helical" evidence="6">
    <location>
        <begin position="116"/>
        <end position="138"/>
    </location>
</feature>
<comment type="subcellular location">
    <subcellularLocation>
        <location evidence="1">Cell membrane</location>
        <topology evidence="1">Multi-pass membrane protein</topology>
    </subcellularLocation>
</comment>
<organism evidence="8 9">
    <name type="scientific">Stieleria magnilauensis</name>
    <dbReference type="NCBI Taxonomy" id="2527963"/>
    <lineage>
        <taxon>Bacteria</taxon>
        <taxon>Pseudomonadati</taxon>
        <taxon>Planctomycetota</taxon>
        <taxon>Planctomycetia</taxon>
        <taxon>Pirellulales</taxon>
        <taxon>Pirellulaceae</taxon>
        <taxon>Stieleria</taxon>
    </lineage>
</organism>
<evidence type="ECO:0000256" key="6">
    <source>
        <dbReference type="SAM" id="Phobius"/>
    </source>
</evidence>
<dbReference type="PRINTS" id="PR00812">
    <property type="entry name" value="BCTERIALGSPF"/>
</dbReference>
<dbReference type="EMBL" id="CP036432">
    <property type="protein sequence ID" value="QDV88095.1"/>
    <property type="molecule type" value="Genomic_DNA"/>
</dbReference>
<dbReference type="InterPro" id="IPR018076">
    <property type="entry name" value="T2SS_GspF_dom"/>
</dbReference>
<keyword evidence="9" id="KW-1185">Reference proteome</keyword>
<evidence type="ECO:0000256" key="5">
    <source>
        <dbReference type="ARBA" id="ARBA00023136"/>
    </source>
</evidence>
<evidence type="ECO:0000313" key="9">
    <source>
        <dbReference type="Proteomes" id="UP000318081"/>
    </source>
</evidence>
<evidence type="ECO:0000256" key="4">
    <source>
        <dbReference type="ARBA" id="ARBA00022989"/>
    </source>
</evidence>
<feature type="domain" description="Type II secretion system protein GspF" evidence="7">
    <location>
        <begin position="40"/>
        <end position="139"/>
    </location>
</feature>
<keyword evidence="5 6" id="KW-0472">Membrane</keyword>
<evidence type="ECO:0000259" key="7">
    <source>
        <dbReference type="Pfam" id="PF00482"/>
    </source>
</evidence>
<proteinExistence type="predicted"/>
<keyword evidence="4 6" id="KW-1133">Transmembrane helix</keyword>
<dbReference type="InterPro" id="IPR003004">
    <property type="entry name" value="GspF/PilC"/>
</dbReference>
<name>A0ABX5Y1E7_9BACT</name>
<dbReference type="Pfam" id="PF00482">
    <property type="entry name" value="T2SSF"/>
    <property type="match status" value="1"/>
</dbReference>